<evidence type="ECO:0000313" key="1">
    <source>
        <dbReference type="EMBL" id="PLN83963.1"/>
    </source>
</evidence>
<protein>
    <recommendedName>
        <fullName evidence="3">P-loop containing nucleoside triphosphate hydrolase protein</fullName>
    </recommendedName>
</protein>
<dbReference type="PANTHER" id="PTHR13884:SF16">
    <property type="entry name" value="AAA+ ATPASE DOMAIN-CONTAINING PROTEIN-RELATED"/>
    <property type="match status" value="1"/>
</dbReference>
<sequence length="477" mass="52086">MNPSSESAASSECECPCSIRSATMGDGVSSQSEYDTMFKDHLDLLTPSGSLGEPSEAYLAPIVTGSVLSHGAGCNCQGRPPELSQFGLLAGVKSLLETTPTQEPEDRDPEGDPRLLLNVSMPSNSSRKAFRAASQKANVEHLTTKGTYSRFNVRVEPLEIDQKHLNTKRMLDLMAVGQNDGPVPLYIHTVKRILRNMRLAQQETGGGFDYQQFKRLITSSGLTPAQIEPLNQRLETLESFMPTTQSVFTPKKKKTLSQNKGTQWEPSPGRLTIVDLSCPCISAETACSLFDICLSIFLEQSADIGRVVALDEAHKYMNGSIEARLFTETLLSTVRLQRHLAARIIISTQEPTISKSLLDLCSTTIVHRFTSPEWLQALKSHLAAASTKHLAGASSETTPSPIGENTQQEDVALIFDKIVSLRVGEALLFSPSAVISSMDDEGRLRFGRLGSRYLAMKVRARLTLDGGMSVLSNARQL</sequence>
<dbReference type="PANTHER" id="PTHR13884">
    <property type="entry name" value="DUF853 DOMAIN-CONTAINING PROTEIN"/>
    <property type="match status" value="1"/>
</dbReference>
<dbReference type="InterPro" id="IPR053236">
    <property type="entry name" value="Cornifin"/>
</dbReference>
<reference evidence="2" key="1">
    <citation type="submission" date="2017-12" db="EMBL/GenBank/DDBJ databases">
        <authorList>
            <consortium name="DOE Joint Genome Institute"/>
            <person name="Mondo S.J."/>
            <person name="Kjaerbolling I."/>
            <person name="Vesth T.C."/>
            <person name="Frisvad J.C."/>
            <person name="Nybo J.L."/>
            <person name="Theobald S."/>
            <person name="Kuo A."/>
            <person name="Bowyer P."/>
            <person name="Matsuda Y."/>
            <person name="Lyhne E.K."/>
            <person name="Kogle M.E."/>
            <person name="Clum A."/>
            <person name="Lipzen A."/>
            <person name="Salamov A."/>
            <person name="Ngan C.Y."/>
            <person name="Daum C."/>
            <person name="Chiniquy J."/>
            <person name="Barry K."/>
            <person name="LaButti K."/>
            <person name="Haridas S."/>
            <person name="Simmons B.A."/>
            <person name="Magnuson J.K."/>
            <person name="Mortensen U.H."/>
            <person name="Larsen T.O."/>
            <person name="Grigoriev I.V."/>
            <person name="Baker S.E."/>
            <person name="Andersen M.R."/>
            <person name="Nordberg H.P."/>
            <person name="Cantor M.N."/>
            <person name="Hua S.X."/>
        </authorList>
    </citation>
    <scope>NUCLEOTIDE SEQUENCE [LARGE SCALE GENOMIC DNA]</scope>
    <source>
        <strain evidence="2">IBT 19404</strain>
    </source>
</reference>
<keyword evidence="2" id="KW-1185">Reference proteome</keyword>
<dbReference type="AlphaFoldDB" id="A0A2J5I2N2"/>
<evidence type="ECO:0008006" key="3">
    <source>
        <dbReference type="Google" id="ProtNLM"/>
    </source>
</evidence>
<dbReference type="OrthoDB" id="2316594at2759"/>
<dbReference type="EMBL" id="KZ559515">
    <property type="protein sequence ID" value="PLN83963.1"/>
    <property type="molecule type" value="Genomic_DNA"/>
</dbReference>
<dbReference type="Gene3D" id="3.40.50.300">
    <property type="entry name" value="P-loop containing nucleotide triphosphate hydrolases"/>
    <property type="match status" value="1"/>
</dbReference>
<name>A0A2J5I2N2_9EURO</name>
<dbReference type="Proteomes" id="UP000235023">
    <property type="component" value="Unassembled WGS sequence"/>
</dbReference>
<accession>A0A2J5I2N2</accession>
<dbReference type="InterPro" id="IPR027417">
    <property type="entry name" value="P-loop_NTPase"/>
</dbReference>
<gene>
    <name evidence="1" type="ORF">BDW42DRAFT_191949</name>
</gene>
<proteinExistence type="predicted"/>
<organism evidence="1 2">
    <name type="scientific">Aspergillus taichungensis</name>
    <dbReference type="NCBI Taxonomy" id="482145"/>
    <lineage>
        <taxon>Eukaryota</taxon>
        <taxon>Fungi</taxon>
        <taxon>Dikarya</taxon>
        <taxon>Ascomycota</taxon>
        <taxon>Pezizomycotina</taxon>
        <taxon>Eurotiomycetes</taxon>
        <taxon>Eurotiomycetidae</taxon>
        <taxon>Eurotiales</taxon>
        <taxon>Aspergillaceae</taxon>
        <taxon>Aspergillus</taxon>
        <taxon>Aspergillus subgen. Circumdati</taxon>
    </lineage>
</organism>
<evidence type="ECO:0000313" key="2">
    <source>
        <dbReference type="Proteomes" id="UP000235023"/>
    </source>
</evidence>